<evidence type="ECO:0000313" key="3">
    <source>
        <dbReference type="Proteomes" id="UP001416858"/>
    </source>
</evidence>
<dbReference type="CDD" id="cd04301">
    <property type="entry name" value="NAT_SF"/>
    <property type="match status" value="1"/>
</dbReference>
<sequence>MTTLRLFQPEDWRSVWQILEPIFRAGETYPYSPNITEAEARVVWIDVPAATFVAVGDRGEVLGTYYLKPNQSELGAHVANCGYVVGEAARGRGVASTMCEHSQAEAVARGFKAMQYNLVISTNESAVKLWQRHGFEIVGTLPKAFRHTKLGYVDAHVMYKWLDMAIVK</sequence>
<accession>A0ABP9VKX6</accession>
<dbReference type="InterPro" id="IPR000182">
    <property type="entry name" value="GNAT_dom"/>
</dbReference>
<dbReference type="InterPro" id="IPR016181">
    <property type="entry name" value="Acyl_CoA_acyltransferase"/>
</dbReference>
<gene>
    <name evidence="2" type="ORF">Rcae01_00896</name>
</gene>
<comment type="caution">
    <text evidence="2">The sequence shown here is derived from an EMBL/GenBank/DDBJ whole genome shotgun (WGS) entry which is preliminary data.</text>
</comment>
<name>A0ABP9VKX6_9BACT</name>
<reference evidence="2 3" key="1">
    <citation type="submission" date="2024-02" db="EMBL/GenBank/DDBJ databases">
        <title>Rhodopirellula caenicola NBRC 110016.</title>
        <authorList>
            <person name="Ichikawa N."/>
            <person name="Katano-Makiyama Y."/>
            <person name="Hidaka K."/>
        </authorList>
    </citation>
    <scope>NUCLEOTIDE SEQUENCE [LARGE SCALE GENOMIC DNA]</scope>
    <source>
        <strain evidence="2 3">NBRC 110016</strain>
    </source>
</reference>
<feature type="domain" description="N-acetyltransferase" evidence="1">
    <location>
        <begin position="2"/>
        <end position="163"/>
    </location>
</feature>
<organism evidence="2 3">
    <name type="scientific">Novipirellula caenicola</name>
    <dbReference type="NCBI Taxonomy" id="1536901"/>
    <lineage>
        <taxon>Bacteria</taxon>
        <taxon>Pseudomonadati</taxon>
        <taxon>Planctomycetota</taxon>
        <taxon>Planctomycetia</taxon>
        <taxon>Pirellulales</taxon>
        <taxon>Pirellulaceae</taxon>
        <taxon>Novipirellula</taxon>
    </lineage>
</organism>
<dbReference type="SUPFAM" id="SSF55729">
    <property type="entry name" value="Acyl-CoA N-acyltransferases (Nat)"/>
    <property type="match status" value="1"/>
</dbReference>
<dbReference type="InterPro" id="IPR052742">
    <property type="entry name" value="Mito_N-acetyltransferase"/>
</dbReference>
<dbReference type="Pfam" id="PF00583">
    <property type="entry name" value="Acetyltransf_1"/>
    <property type="match status" value="1"/>
</dbReference>
<dbReference type="PROSITE" id="PS51186">
    <property type="entry name" value="GNAT"/>
    <property type="match status" value="1"/>
</dbReference>
<protein>
    <recommendedName>
        <fullName evidence="1">N-acetyltransferase domain-containing protein</fullName>
    </recommendedName>
</protein>
<dbReference type="PANTHER" id="PTHR43138:SF1">
    <property type="entry name" value="N-ACETYLTRANSFERASE ACA1"/>
    <property type="match status" value="1"/>
</dbReference>
<keyword evidence="3" id="KW-1185">Reference proteome</keyword>
<evidence type="ECO:0000259" key="1">
    <source>
        <dbReference type="PROSITE" id="PS51186"/>
    </source>
</evidence>
<dbReference type="Proteomes" id="UP001416858">
    <property type="component" value="Unassembled WGS sequence"/>
</dbReference>
<dbReference type="Gene3D" id="3.40.630.30">
    <property type="match status" value="1"/>
</dbReference>
<evidence type="ECO:0000313" key="2">
    <source>
        <dbReference type="EMBL" id="GAA5505451.1"/>
    </source>
</evidence>
<dbReference type="RefSeq" id="WP_345682475.1">
    <property type="nucleotide sequence ID" value="NZ_BAABRO010000001.1"/>
</dbReference>
<proteinExistence type="predicted"/>
<dbReference type="EMBL" id="BAABRO010000001">
    <property type="protein sequence ID" value="GAA5505451.1"/>
    <property type="molecule type" value="Genomic_DNA"/>
</dbReference>
<dbReference type="PANTHER" id="PTHR43138">
    <property type="entry name" value="ACETYLTRANSFERASE, GNAT FAMILY"/>
    <property type="match status" value="1"/>
</dbReference>